<keyword evidence="1" id="KW-1133">Transmembrane helix</keyword>
<keyword evidence="3" id="KW-1185">Reference proteome</keyword>
<feature type="transmembrane region" description="Helical" evidence="1">
    <location>
        <begin position="84"/>
        <end position="103"/>
    </location>
</feature>
<dbReference type="AlphaFoldDB" id="A0AAV0GFK7"/>
<keyword evidence="1" id="KW-0812">Transmembrane</keyword>
<reference evidence="2" key="1">
    <citation type="submission" date="2022-07" db="EMBL/GenBank/DDBJ databases">
        <authorList>
            <person name="Macas J."/>
            <person name="Novak P."/>
            <person name="Neumann P."/>
        </authorList>
    </citation>
    <scope>NUCLEOTIDE SEQUENCE</scope>
</reference>
<gene>
    <name evidence="2" type="ORF">CEPIT_LOCUS43219</name>
</gene>
<name>A0AAV0GFK7_9ASTE</name>
<proteinExistence type="predicted"/>
<dbReference type="EMBL" id="CAMAPF010001112">
    <property type="protein sequence ID" value="CAH9146743.1"/>
    <property type="molecule type" value="Genomic_DNA"/>
</dbReference>
<evidence type="ECO:0000313" key="2">
    <source>
        <dbReference type="EMBL" id="CAH9146744.1"/>
    </source>
</evidence>
<evidence type="ECO:0000256" key="1">
    <source>
        <dbReference type="SAM" id="Phobius"/>
    </source>
</evidence>
<evidence type="ECO:0000313" key="3">
    <source>
        <dbReference type="Proteomes" id="UP001152523"/>
    </source>
</evidence>
<dbReference type="EMBL" id="CAMAPF010001112">
    <property type="protein sequence ID" value="CAH9146744.1"/>
    <property type="molecule type" value="Genomic_DNA"/>
</dbReference>
<protein>
    <submittedName>
        <fullName evidence="2">Uncharacterized protein</fullName>
    </submittedName>
</protein>
<dbReference type="Proteomes" id="UP001152523">
    <property type="component" value="Unassembled WGS sequence"/>
</dbReference>
<organism evidence="2 3">
    <name type="scientific">Cuscuta epithymum</name>
    <dbReference type="NCBI Taxonomy" id="186058"/>
    <lineage>
        <taxon>Eukaryota</taxon>
        <taxon>Viridiplantae</taxon>
        <taxon>Streptophyta</taxon>
        <taxon>Embryophyta</taxon>
        <taxon>Tracheophyta</taxon>
        <taxon>Spermatophyta</taxon>
        <taxon>Magnoliopsida</taxon>
        <taxon>eudicotyledons</taxon>
        <taxon>Gunneridae</taxon>
        <taxon>Pentapetalae</taxon>
        <taxon>asterids</taxon>
        <taxon>lamiids</taxon>
        <taxon>Solanales</taxon>
        <taxon>Convolvulaceae</taxon>
        <taxon>Cuscuteae</taxon>
        <taxon>Cuscuta</taxon>
        <taxon>Cuscuta subgen. Cuscuta</taxon>
    </lineage>
</organism>
<accession>A0AAV0GFK7</accession>
<comment type="caution">
    <text evidence="2">The sequence shown here is derived from an EMBL/GenBank/DDBJ whole genome shotgun (WGS) entry which is preliminary data.</text>
</comment>
<sequence>MGTGFRDEFVNNNDSLGFGHKYPKVPLILKESRRFWFWKEEDYGDYFQRELKRIFGGVCHFYIVLYEKLFLVKPDYFTGLGSTYLALKLIFVSFSLFCFLHFICAGDDAYVD</sequence>
<keyword evidence="1" id="KW-0472">Membrane</keyword>